<evidence type="ECO:0000313" key="1">
    <source>
        <dbReference type="EMBL" id="GIM80098.1"/>
    </source>
</evidence>
<organism evidence="1 2">
    <name type="scientific">Actinoplanes auranticolor</name>
    <dbReference type="NCBI Taxonomy" id="47988"/>
    <lineage>
        <taxon>Bacteria</taxon>
        <taxon>Bacillati</taxon>
        <taxon>Actinomycetota</taxon>
        <taxon>Actinomycetes</taxon>
        <taxon>Micromonosporales</taxon>
        <taxon>Micromonosporaceae</taxon>
        <taxon>Actinoplanes</taxon>
    </lineage>
</organism>
<comment type="caution">
    <text evidence="1">The sequence shown here is derived from an EMBL/GenBank/DDBJ whole genome shotgun (WGS) entry which is preliminary data.</text>
</comment>
<dbReference type="AlphaFoldDB" id="A0A919W535"/>
<protein>
    <submittedName>
        <fullName evidence="1">Uncharacterized protein</fullName>
    </submittedName>
</protein>
<sequence length="93" mass="10632">MATTFTDRDPDFERWRDDHPDAYIVNHDRVPAAGYDVLHRANCVRLRITGGSNWTTAYSKTCGRTLDDIRSWATQTVGTLDLHRCHFCQPPAP</sequence>
<name>A0A919W535_9ACTN</name>
<accession>A0A919W535</accession>
<dbReference type="Proteomes" id="UP000681340">
    <property type="component" value="Unassembled WGS sequence"/>
</dbReference>
<dbReference type="EMBL" id="BOQL01000089">
    <property type="protein sequence ID" value="GIM80098.1"/>
    <property type="molecule type" value="Genomic_DNA"/>
</dbReference>
<gene>
    <name evidence="1" type="ORF">Aau02nite_88980</name>
</gene>
<keyword evidence="2" id="KW-1185">Reference proteome</keyword>
<reference evidence="1" key="1">
    <citation type="submission" date="2021-03" db="EMBL/GenBank/DDBJ databases">
        <title>Whole genome shotgun sequence of Actinoplanes auranticolor NBRC 12245.</title>
        <authorList>
            <person name="Komaki H."/>
            <person name="Tamura T."/>
        </authorList>
    </citation>
    <scope>NUCLEOTIDE SEQUENCE</scope>
    <source>
        <strain evidence="1">NBRC 12245</strain>
    </source>
</reference>
<evidence type="ECO:0000313" key="2">
    <source>
        <dbReference type="Proteomes" id="UP000681340"/>
    </source>
</evidence>
<dbReference type="RefSeq" id="WP_212994678.1">
    <property type="nucleotide sequence ID" value="NZ_BAABEA010000023.1"/>
</dbReference>
<proteinExistence type="predicted"/>